<dbReference type="Proteomes" id="UP001202328">
    <property type="component" value="Unassembled WGS sequence"/>
</dbReference>
<sequence length="158" mass="18390">MKSSSGRSIEVFLAEDNEVFILSRIPRSIEQALKWNKKKRRNFSTSEQSTTGTDVGHWIAFTEPRMQVPSMRSENASRKRPVKVWHILMLQRSATSPLTPDPVKVQDLSINRINVTEYIIKQRSPSWNQQILISTMYMYRVSAYEVCIIGKQIWSLRC</sequence>
<evidence type="ECO:0000313" key="2">
    <source>
        <dbReference type="Proteomes" id="UP001202328"/>
    </source>
</evidence>
<dbReference type="AlphaFoldDB" id="A0AAD4SUX7"/>
<gene>
    <name evidence="1" type="ORF">MKW98_007057</name>
</gene>
<dbReference type="EMBL" id="JAJJMB010008592">
    <property type="protein sequence ID" value="KAI3922926.1"/>
    <property type="molecule type" value="Genomic_DNA"/>
</dbReference>
<evidence type="ECO:0000313" key="1">
    <source>
        <dbReference type="EMBL" id="KAI3922926.1"/>
    </source>
</evidence>
<name>A0AAD4SUX7_9MAGN</name>
<keyword evidence="2" id="KW-1185">Reference proteome</keyword>
<organism evidence="1 2">
    <name type="scientific">Papaver atlanticum</name>
    <dbReference type="NCBI Taxonomy" id="357466"/>
    <lineage>
        <taxon>Eukaryota</taxon>
        <taxon>Viridiplantae</taxon>
        <taxon>Streptophyta</taxon>
        <taxon>Embryophyta</taxon>
        <taxon>Tracheophyta</taxon>
        <taxon>Spermatophyta</taxon>
        <taxon>Magnoliopsida</taxon>
        <taxon>Ranunculales</taxon>
        <taxon>Papaveraceae</taxon>
        <taxon>Papaveroideae</taxon>
        <taxon>Papaver</taxon>
    </lineage>
</organism>
<protein>
    <submittedName>
        <fullName evidence="1">Uncharacterized protein</fullName>
    </submittedName>
</protein>
<comment type="caution">
    <text evidence="1">The sequence shown here is derived from an EMBL/GenBank/DDBJ whole genome shotgun (WGS) entry which is preliminary data.</text>
</comment>
<proteinExistence type="predicted"/>
<reference evidence="1" key="1">
    <citation type="submission" date="2022-04" db="EMBL/GenBank/DDBJ databases">
        <title>A functionally conserved STORR gene fusion in Papaver species that diverged 16.8 million years ago.</title>
        <authorList>
            <person name="Catania T."/>
        </authorList>
    </citation>
    <scope>NUCLEOTIDE SEQUENCE</scope>
    <source>
        <strain evidence="1">S-188037</strain>
    </source>
</reference>
<accession>A0AAD4SUX7</accession>